<accession>A0A239IEH6</accession>
<evidence type="ECO:0000313" key="2">
    <source>
        <dbReference type="EMBL" id="SNS92040.1"/>
    </source>
</evidence>
<sequence length="137" mass="15107">MTQIVYFDAVQRTLAATEVEAKLTAICRRLTLRIEGFVWNHGEGMDHKSPHLLDISIGEHVIRMYFTDQELACYWGEQLKEASDARLEAICSNLQQALQNSGVSSGSTNQAGKSGCVPPANGLRAFRRVPRGKKSTG</sequence>
<dbReference type="EMBL" id="FZOT01000009">
    <property type="protein sequence ID" value="SNS92040.1"/>
    <property type="molecule type" value="Genomic_DNA"/>
</dbReference>
<evidence type="ECO:0000313" key="3">
    <source>
        <dbReference type="Proteomes" id="UP000198284"/>
    </source>
</evidence>
<keyword evidence="3" id="KW-1185">Reference proteome</keyword>
<feature type="region of interest" description="Disordered" evidence="1">
    <location>
        <begin position="100"/>
        <end position="137"/>
    </location>
</feature>
<gene>
    <name evidence="2" type="ORF">SAMN06265795_10976</name>
</gene>
<dbReference type="AlphaFoldDB" id="A0A239IEH6"/>
<proteinExistence type="predicted"/>
<dbReference type="Proteomes" id="UP000198284">
    <property type="component" value="Unassembled WGS sequence"/>
</dbReference>
<feature type="compositionally biased region" description="Polar residues" evidence="1">
    <location>
        <begin position="100"/>
        <end position="112"/>
    </location>
</feature>
<protein>
    <submittedName>
        <fullName evidence="2">Uncharacterized protein</fullName>
    </submittedName>
</protein>
<feature type="compositionally biased region" description="Basic residues" evidence="1">
    <location>
        <begin position="125"/>
        <end position="137"/>
    </location>
</feature>
<organism evidence="2 3">
    <name type="scientific">Noviherbaspirillum humi</name>
    <dbReference type="NCBI Taxonomy" id="1688639"/>
    <lineage>
        <taxon>Bacteria</taxon>
        <taxon>Pseudomonadati</taxon>
        <taxon>Pseudomonadota</taxon>
        <taxon>Betaproteobacteria</taxon>
        <taxon>Burkholderiales</taxon>
        <taxon>Oxalobacteraceae</taxon>
        <taxon>Noviherbaspirillum</taxon>
    </lineage>
</organism>
<name>A0A239IEH6_9BURK</name>
<evidence type="ECO:0000256" key="1">
    <source>
        <dbReference type="SAM" id="MobiDB-lite"/>
    </source>
</evidence>
<dbReference type="RefSeq" id="WP_143131281.1">
    <property type="nucleotide sequence ID" value="NZ_FZOT01000009.1"/>
</dbReference>
<reference evidence="2 3" key="1">
    <citation type="submission" date="2017-06" db="EMBL/GenBank/DDBJ databases">
        <authorList>
            <person name="Kim H.J."/>
            <person name="Triplett B.A."/>
        </authorList>
    </citation>
    <scope>NUCLEOTIDE SEQUENCE [LARGE SCALE GENOMIC DNA]</scope>
    <source>
        <strain evidence="2 3">U15</strain>
    </source>
</reference>